<feature type="region of interest" description="Disordered" evidence="2">
    <location>
        <begin position="169"/>
        <end position="188"/>
    </location>
</feature>
<name>A0AAT9H8W9_9ACTN</name>
<organism evidence="4">
    <name type="scientific">Streptomyces haneummycinicus</name>
    <dbReference type="NCBI Taxonomy" id="3074435"/>
    <lineage>
        <taxon>Bacteria</taxon>
        <taxon>Bacillati</taxon>
        <taxon>Actinomycetota</taxon>
        <taxon>Actinomycetes</taxon>
        <taxon>Kitasatosporales</taxon>
        <taxon>Streptomycetaceae</taxon>
        <taxon>Streptomyces</taxon>
    </lineage>
</organism>
<reference evidence="4" key="1">
    <citation type="submission" date="2024-06" db="EMBL/GenBank/DDBJ databases">
        <authorList>
            <consortium name="consrtm"/>
            <person name="Uemura M."/>
            <person name="Terahara T."/>
        </authorList>
    </citation>
    <scope>NUCLEOTIDE SEQUENCE</scope>
    <source>
        <strain evidence="4">KM77-8</strain>
    </source>
</reference>
<dbReference type="InterPro" id="IPR052016">
    <property type="entry name" value="Bact_Sigma-Reg"/>
</dbReference>
<dbReference type="SUPFAM" id="SSF55781">
    <property type="entry name" value="GAF domain-like"/>
    <property type="match status" value="1"/>
</dbReference>
<feature type="domain" description="GAF" evidence="3">
    <location>
        <begin position="21"/>
        <end position="136"/>
    </location>
</feature>
<accession>A0AAT9H8W9</accession>
<dbReference type="AlphaFoldDB" id="A0AAT9H8W9"/>
<reference evidence="4" key="2">
    <citation type="submission" date="2024-07" db="EMBL/GenBank/DDBJ databases">
        <title>Streptomyces haneummycinica sp. nov., a new antibiotic-producing actinobacterium isolated from marine sediment.</title>
        <authorList>
            <person name="Uemura M."/>
            <person name="Hamada M."/>
            <person name="Hirano S."/>
            <person name="Kobayashi K."/>
            <person name="Ohshiro T."/>
            <person name="Kobayashi T."/>
            <person name="Terahara T."/>
        </authorList>
    </citation>
    <scope>NUCLEOTIDE SEQUENCE</scope>
    <source>
        <strain evidence="4">KM77-8</strain>
    </source>
</reference>
<dbReference type="Gene3D" id="3.30.450.40">
    <property type="match status" value="1"/>
</dbReference>
<dbReference type="PANTHER" id="PTHR43156">
    <property type="entry name" value="STAGE II SPORULATION PROTEIN E-RELATED"/>
    <property type="match status" value="1"/>
</dbReference>
<protein>
    <recommendedName>
        <fullName evidence="3">GAF domain-containing protein</fullName>
    </recommendedName>
</protein>
<evidence type="ECO:0000313" key="4">
    <source>
        <dbReference type="EMBL" id="BFO13717.1"/>
    </source>
</evidence>
<dbReference type="Pfam" id="PF13185">
    <property type="entry name" value="GAF_2"/>
    <property type="match status" value="1"/>
</dbReference>
<dbReference type="InterPro" id="IPR029016">
    <property type="entry name" value="GAF-like_dom_sf"/>
</dbReference>
<dbReference type="EMBL" id="AP035768">
    <property type="protein sequence ID" value="BFO13717.1"/>
    <property type="molecule type" value="Genomic_DNA"/>
</dbReference>
<sequence length="188" mass="20189">MLRVAANLSMPGFTPDGLAVFGVEADRLTIIGHHGQAAGSDHPFTYMPIDTDYPAAEVVRTGRAVYLSSPEQYRTRYPLTWPLAQRFGRRSWAFLPLTASGRTVGAWLAAFAYPVAFTPDERSVLTTVARMLGQALYRASTAETERELSESLQRSMMPKLGPGIPVCASPPAMSPPAAGSRSAATGTT</sequence>
<gene>
    <name evidence="4" type="ORF">SHKM778_01050</name>
</gene>
<keyword evidence="1" id="KW-0378">Hydrolase</keyword>
<evidence type="ECO:0000256" key="1">
    <source>
        <dbReference type="ARBA" id="ARBA00022801"/>
    </source>
</evidence>
<dbReference type="PANTHER" id="PTHR43156:SF2">
    <property type="entry name" value="STAGE II SPORULATION PROTEIN E"/>
    <property type="match status" value="1"/>
</dbReference>
<proteinExistence type="predicted"/>
<dbReference type="InterPro" id="IPR003018">
    <property type="entry name" value="GAF"/>
</dbReference>
<evidence type="ECO:0000256" key="2">
    <source>
        <dbReference type="SAM" id="MobiDB-lite"/>
    </source>
</evidence>
<dbReference type="GO" id="GO:0016791">
    <property type="term" value="F:phosphatase activity"/>
    <property type="evidence" value="ECO:0007669"/>
    <property type="project" value="TreeGrafter"/>
</dbReference>
<evidence type="ECO:0000259" key="3">
    <source>
        <dbReference type="Pfam" id="PF13185"/>
    </source>
</evidence>